<reference evidence="1 2" key="1">
    <citation type="journal article" date="2014" name="Am. J. Bot.">
        <title>Genome assembly and annotation for red clover (Trifolium pratense; Fabaceae).</title>
        <authorList>
            <person name="Istvanek J."/>
            <person name="Jaros M."/>
            <person name="Krenek A."/>
            <person name="Repkova J."/>
        </authorList>
    </citation>
    <scope>NUCLEOTIDE SEQUENCE [LARGE SCALE GENOMIC DNA]</scope>
    <source>
        <strain evidence="2">cv. Tatra</strain>
        <tissue evidence="1">Young leaves</tissue>
    </source>
</reference>
<evidence type="ECO:0000313" key="2">
    <source>
        <dbReference type="Proteomes" id="UP000236291"/>
    </source>
</evidence>
<name>A0A2K3KG77_TRIPR</name>
<protein>
    <submittedName>
        <fullName evidence="1">Uncharacterized protein</fullName>
    </submittedName>
</protein>
<dbReference type="Proteomes" id="UP000236291">
    <property type="component" value="Unassembled WGS sequence"/>
</dbReference>
<feature type="non-terminal residue" evidence="1">
    <location>
        <position position="41"/>
    </location>
</feature>
<sequence length="41" mass="4581">MEKGGETTIDLKRDGIEDLSSRVHLLPCCIKHDGPTEVSHY</sequence>
<comment type="caution">
    <text evidence="1">The sequence shown here is derived from an EMBL/GenBank/DDBJ whole genome shotgun (WGS) entry which is preliminary data.</text>
</comment>
<dbReference type="AlphaFoldDB" id="A0A2K3KG77"/>
<dbReference type="Gene3D" id="2.40.128.680">
    <property type="match status" value="1"/>
</dbReference>
<organism evidence="1 2">
    <name type="scientific">Trifolium pratense</name>
    <name type="common">Red clover</name>
    <dbReference type="NCBI Taxonomy" id="57577"/>
    <lineage>
        <taxon>Eukaryota</taxon>
        <taxon>Viridiplantae</taxon>
        <taxon>Streptophyta</taxon>
        <taxon>Embryophyta</taxon>
        <taxon>Tracheophyta</taxon>
        <taxon>Spermatophyta</taxon>
        <taxon>Magnoliopsida</taxon>
        <taxon>eudicotyledons</taxon>
        <taxon>Gunneridae</taxon>
        <taxon>Pentapetalae</taxon>
        <taxon>rosids</taxon>
        <taxon>fabids</taxon>
        <taxon>Fabales</taxon>
        <taxon>Fabaceae</taxon>
        <taxon>Papilionoideae</taxon>
        <taxon>50 kb inversion clade</taxon>
        <taxon>NPAAA clade</taxon>
        <taxon>Hologalegina</taxon>
        <taxon>IRL clade</taxon>
        <taxon>Trifolieae</taxon>
        <taxon>Trifolium</taxon>
    </lineage>
</organism>
<accession>A0A2K3KG77</accession>
<gene>
    <name evidence="1" type="ORF">L195_g062510</name>
</gene>
<reference evidence="1 2" key="2">
    <citation type="journal article" date="2017" name="Front. Plant Sci.">
        <title>Gene Classification and Mining of Molecular Markers Useful in Red Clover (Trifolium pratense) Breeding.</title>
        <authorList>
            <person name="Istvanek J."/>
            <person name="Dluhosova J."/>
            <person name="Dluhos P."/>
            <person name="Patkova L."/>
            <person name="Nedelnik J."/>
            <person name="Repkova J."/>
        </authorList>
    </citation>
    <scope>NUCLEOTIDE SEQUENCE [LARGE SCALE GENOMIC DNA]</scope>
    <source>
        <strain evidence="2">cv. Tatra</strain>
        <tissue evidence="1">Young leaves</tissue>
    </source>
</reference>
<evidence type="ECO:0000313" key="1">
    <source>
        <dbReference type="EMBL" id="PNX65273.1"/>
    </source>
</evidence>
<proteinExistence type="predicted"/>
<dbReference type="EMBL" id="ASHM01177061">
    <property type="protein sequence ID" value="PNX65273.1"/>
    <property type="molecule type" value="Genomic_DNA"/>
</dbReference>